<protein>
    <recommendedName>
        <fullName evidence="9">RTA1-domain-containing protein</fullName>
    </recommendedName>
</protein>
<organism evidence="7 8">
    <name type="scientific">Heterodermia speciosa</name>
    <dbReference type="NCBI Taxonomy" id="116794"/>
    <lineage>
        <taxon>Eukaryota</taxon>
        <taxon>Fungi</taxon>
        <taxon>Dikarya</taxon>
        <taxon>Ascomycota</taxon>
        <taxon>Pezizomycotina</taxon>
        <taxon>Lecanoromycetes</taxon>
        <taxon>OSLEUM clade</taxon>
        <taxon>Lecanoromycetidae</taxon>
        <taxon>Caliciales</taxon>
        <taxon>Physciaceae</taxon>
        <taxon>Heterodermia</taxon>
    </lineage>
</organism>
<dbReference type="OrthoDB" id="3358017at2759"/>
<feature type="transmembrane region" description="Helical" evidence="6">
    <location>
        <begin position="43"/>
        <end position="61"/>
    </location>
</feature>
<accession>A0A8H3IWA2</accession>
<evidence type="ECO:0000256" key="6">
    <source>
        <dbReference type="SAM" id="Phobius"/>
    </source>
</evidence>
<comment type="subcellular location">
    <subcellularLocation>
        <location evidence="1">Membrane</location>
        <topology evidence="1">Multi-pass membrane protein</topology>
    </subcellularLocation>
</comment>
<evidence type="ECO:0000256" key="1">
    <source>
        <dbReference type="ARBA" id="ARBA00004141"/>
    </source>
</evidence>
<dbReference type="PANTHER" id="PTHR31465:SF1">
    <property type="entry name" value="PROTEIN RTA1-RELATED"/>
    <property type="match status" value="1"/>
</dbReference>
<reference evidence="7" key="1">
    <citation type="submission" date="2021-03" db="EMBL/GenBank/DDBJ databases">
        <authorList>
            <person name="Tagirdzhanova G."/>
        </authorList>
    </citation>
    <scope>NUCLEOTIDE SEQUENCE</scope>
</reference>
<feature type="transmembrane region" description="Helical" evidence="6">
    <location>
        <begin position="73"/>
        <end position="97"/>
    </location>
</feature>
<feature type="region of interest" description="Disordered" evidence="5">
    <location>
        <begin position="264"/>
        <end position="283"/>
    </location>
</feature>
<gene>
    <name evidence="7" type="ORF">HETSPECPRED_009724</name>
</gene>
<name>A0A8H3IWA2_9LECA</name>
<evidence type="ECO:0000313" key="7">
    <source>
        <dbReference type="EMBL" id="CAF9935273.1"/>
    </source>
</evidence>
<feature type="transmembrane region" description="Helical" evidence="6">
    <location>
        <begin position="117"/>
        <end position="135"/>
    </location>
</feature>
<keyword evidence="3 6" id="KW-1133">Transmembrane helix</keyword>
<dbReference type="AlphaFoldDB" id="A0A8H3IWA2"/>
<proteinExistence type="predicted"/>
<evidence type="ECO:0000256" key="2">
    <source>
        <dbReference type="ARBA" id="ARBA00022692"/>
    </source>
</evidence>
<feature type="transmembrane region" description="Helical" evidence="6">
    <location>
        <begin position="17"/>
        <end position="36"/>
    </location>
</feature>
<feature type="transmembrane region" description="Helical" evidence="6">
    <location>
        <begin position="155"/>
        <end position="178"/>
    </location>
</feature>
<evidence type="ECO:0000313" key="8">
    <source>
        <dbReference type="Proteomes" id="UP000664521"/>
    </source>
</evidence>
<keyword evidence="2 6" id="KW-0812">Transmembrane</keyword>
<evidence type="ECO:0000256" key="4">
    <source>
        <dbReference type="ARBA" id="ARBA00023136"/>
    </source>
</evidence>
<dbReference type="Pfam" id="PF04479">
    <property type="entry name" value="RTA1"/>
    <property type="match status" value="1"/>
</dbReference>
<dbReference type="Proteomes" id="UP000664521">
    <property type="component" value="Unassembled WGS sequence"/>
</dbReference>
<dbReference type="GO" id="GO:0016020">
    <property type="term" value="C:membrane"/>
    <property type="evidence" value="ECO:0007669"/>
    <property type="project" value="UniProtKB-SubCell"/>
</dbReference>
<keyword evidence="8" id="KW-1185">Reference proteome</keyword>
<evidence type="ECO:0000256" key="5">
    <source>
        <dbReference type="SAM" id="MobiDB-lite"/>
    </source>
</evidence>
<comment type="caution">
    <text evidence="7">The sequence shown here is derived from an EMBL/GenBank/DDBJ whole genome shotgun (WGS) entry which is preliminary data.</text>
</comment>
<evidence type="ECO:0008006" key="9">
    <source>
        <dbReference type="Google" id="ProtNLM"/>
    </source>
</evidence>
<keyword evidence="4 6" id="KW-0472">Membrane</keyword>
<dbReference type="EMBL" id="CAJPDS010000081">
    <property type="protein sequence ID" value="CAF9935273.1"/>
    <property type="molecule type" value="Genomic_DNA"/>
</dbReference>
<feature type="transmembrane region" description="Helical" evidence="6">
    <location>
        <begin position="231"/>
        <end position="253"/>
    </location>
</feature>
<dbReference type="PANTHER" id="PTHR31465">
    <property type="entry name" value="PROTEIN RTA1-RELATED"/>
    <property type="match status" value="1"/>
</dbReference>
<feature type="transmembrane region" description="Helical" evidence="6">
    <location>
        <begin position="199"/>
        <end position="219"/>
    </location>
</feature>
<dbReference type="InterPro" id="IPR007568">
    <property type="entry name" value="RTA1"/>
</dbReference>
<sequence length="283" mass="31125">MSSSDPRVILYHYNPNLPAAIVLAALFTLVTFYLSIQLFRYRAWFTLPLVTGGILEIAAYVCRSLSHNNTQSLGPYIIASIFTLVAPAFVAATIYMILGRIIRLLDAAHLSPVRVTLLTKIFVIGDVFSFAVQSVGAQMQTGKDVDKQKLGQKLIIGALFLQIFIFGLFVVVAGVFNWRIARCPTQPAQGAPWRKHMGALYAASALIWVRNVVRTIEYIQGSDGYIVGHEAFLYGFDAAPMFLVLVTMALLYAPAFLRPRKPNSEEVEMQRSGSGTDAVSEGA</sequence>
<evidence type="ECO:0000256" key="3">
    <source>
        <dbReference type="ARBA" id="ARBA00022989"/>
    </source>
</evidence>